<evidence type="ECO:0000256" key="1">
    <source>
        <dbReference type="ARBA" id="ARBA00009477"/>
    </source>
</evidence>
<dbReference type="NCBIfam" id="TIGR01730">
    <property type="entry name" value="RND_mfp"/>
    <property type="match status" value="1"/>
</dbReference>
<dbReference type="InterPro" id="IPR006143">
    <property type="entry name" value="RND_pump_MFP"/>
</dbReference>
<dbReference type="GO" id="GO:0016020">
    <property type="term" value="C:membrane"/>
    <property type="evidence" value="ECO:0007669"/>
    <property type="project" value="InterPro"/>
</dbReference>
<reference evidence="3 4" key="1">
    <citation type="submission" date="2020-04" db="EMBL/GenBank/DDBJ databases">
        <title>Metagenomic profiling of ammonia- and methane-oxidizing microorganisms in a Dutch drinking water treatment plant.</title>
        <authorList>
            <person name="Poghosyan L."/>
            <person name="Leucker S."/>
        </authorList>
    </citation>
    <scope>NUCLEOTIDE SEQUENCE [LARGE SCALE GENOMIC DNA]</scope>
    <source>
        <strain evidence="3">S-RSF-IL-03</strain>
    </source>
</reference>
<name>A0A849SEG3_UNCEI</name>
<evidence type="ECO:0000313" key="3">
    <source>
        <dbReference type="EMBL" id="NOT32796.1"/>
    </source>
</evidence>
<dbReference type="PANTHER" id="PTHR30097">
    <property type="entry name" value="CATION EFFLUX SYSTEM PROTEIN CUSB"/>
    <property type="match status" value="1"/>
</dbReference>
<dbReference type="GO" id="GO:0015679">
    <property type="term" value="P:plasma membrane copper ion transport"/>
    <property type="evidence" value="ECO:0007669"/>
    <property type="project" value="TreeGrafter"/>
</dbReference>
<proteinExistence type="inferred from homology"/>
<accession>A0A849SEG3</accession>
<dbReference type="GO" id="GO:0022857">
    <property type="term" value="F:transmembrane transporter activity"/>
    <property type="evidence" value="ECO:0007669"/>
    <property type="project" value="InterPro"/>
</dbReference>
<sequence>MRRTGWTITALAALAWLANGCSTKGEESHPHDHEPWAVTSWGKRYEIFAEADPLAVGETAKSHTHVTILDGFAALTEGVVSAVLIDSTGASSVFTQPKALRPGIYSIEIKPKTEGVFALVFRIESAAGTEEIPSGRVQVGSHDRPGGLVEAPPPPAVTSAAAATGGDPVGFLKEQQWRIPFMTAWAEPGSLRASVSGPARIRPAAGGEAVLTAPLDGVVVPSRRLHVGLAVARGGTVVELRPRAGSGRSFAEIESQWKLASDRLARLEELFAADAVSRAELDRARALAATLRSELDAVSGTGRTIPVRAPFGGRIAEVMITPGAAVVAGASLVRLVQTDPLWVEIGLRPEIAGSLDTAPVGLVIQGGPEQPPVVFESRSMRLVSRSPEVDRATGLVQAIVEVRGAGELRVGAAVQAEILLSGARIGIVIPRESIVDDAGVTVVYVQSEGESFVRREVRILGRQGDHVMVEGVGPADRIVTRGAAAVRRSAQMSSGEVEGHVH</sequence>
<organism evidence="3 4">
    <name type="scientific">Eiseniibacteriota bacterium</name>
    <dbReference type="NCBI Taxonomy" id="2212470"/>
    <lineage>
        <taxon>Bacteria</taxon>
        <taxon>Candidatus Eiseniibacteriota</taxon>
    </lineage>
</organism>
<dbReference type="Gene3D" id="2.40.50.100">
    <property type="match status" value="1"/>
</dbReference>
<dbReference type="Proteomes" id="UP000580839">
    <property type="component" value="Unassembled WGS sequence"/>
</dbReference>
<keyword evidence="2" id="KW-0813">Transport</keyword>
<dbReference type="Gene3D" id="2.40.420.20">
    <property type="match status" value="1"/>
</dbReference>
<dbReference type="InterPro" id="IPR051909">
    <property type="entry name" value="MFP_Cation_Efflux"/>
</dbReference>
<evidence type="ECO:0000313" key="4">
    <source>
        <dbReference type="Proteomes" id="UP000580839"/>
    </source>
</evidence>
<dbReference type="GO" id="GO:0030288">
    <property type="term" value="C:outer membrane-bounded periplasmic space"/>
    <property type="evidence" value="ECO:0007669"/>
    <property type="project" value="TreeGrafter"/>
</dbReference>
<dbReference type="SUPFAM" id="SSF111369">
    <property type="entry name" value="HlyD-like secretion proteins"/>
    <property type="match status" value="1"/>
</dbReference>
<dbReference type="EMBL" id="JABFRW010000014">
    <property type="protein sequence ID" value="NOT32796.1"/>
    <property type="molecule type" value="Genomic_DNA"/>
</dbReference>
<dbReference type="Gene3D" id="2.40.30.170">
    <property type="match status" value="1"/>
</dbReference>
<dbReference type="AlphaFoldDB" id="A0A849SEG3"/>
<protein>
    <submittedName>
        <fullName evidence="3">Efflux RND transporter periplasmic adaptor subunit</fullName>
    </submittedName>
</protein>
<dbReference type="PANTHER" id="PTHR30097:SF15">
    <property type="entry name" value="CATION EFFLUX SYSTEM PROTEIN CUSB"/>
    <property type="match status" value="1"/>
</dbReference>
<evidence type="ECO:0000256" key="2">
    <source>
        <dbReference type="ARBA" id="ARBA00022448"/>
    </source>
</evidence>
<dbReference type="GO" id="GO:0046914">
    <property type="term" value="F:transition metal ion binding"/>
    <property type="evidence" value="ECO:0007669"/>
    <property type="project" value="TreeGrafter"/>
</dbReference>
<gene>
    <name evidence="3" type="ORF">HOP12_01365</name>
</gene>
<dbReference type="GO" id="GO:0060003">
    <property type="term" value="P:copper ion export"/>
    <property type="evidence" value="ECO:0007669"/>
    <property type="project" value="TreeGrafter"/>
</dbReference>
<comment type="caution">
    <text evidence="3">The sequence shown here is derived from an EMBL/GenBank/DDBJ whole genome shotgun (WGS) entry which is preliminary data.</text>
</comment>
<comment type="similarity">
    <text evidence="1">Belongs to the membrane fusion protein (MFP) (TC 8.A.1) family.</text>
</comment>
<dbReference type="Gene3D" id="1.10.287.470">
    <property type="entry name" value="Helix hairpin bin"/>
    <property type="match status" value="1"/>
</dbReference>